<evidence type="ECO:0008006" key="4">
    <source>
        <dbReference type="Google" id="ProtNLM"/>
    </source>
</evidence>
<keyword evidence="3" id="KW-1185">Reference proteome</keyword>
<gene>
    <name evidence="2" type="ORF">H5410_041441</name>
</gene>
<organism evidence="2 3">
    <name type="scientific">Solanum commersonii</name>
    <name type="common">Commerson's wild potato</name>
    <name type="synonym">Commerson's nightshade</name>
    <dbReference type="NCBI Taxonomy" id="4109"/>
    <lineage>
        <taxon>Eukaryota</taxon>
        <taxon>Viridiplantae</taxon>
        <taxon>Streptophyta</taxon>
        <taxon>Embryophyta</taxon>
        <taxon>Tracheophyta</taxon>
        <taxon>Spermatophyta</taxon>
        <taxon>Magnoliopsida</taxon>
        <taxon>eudicotyledons</taxon>
        <taxon>Gunneridae</taxon>
        <taxon>Pentapetalae</taxon>
        <taxon>asterids</taxon>
        <taxon>lamiids</taxon>
        <taxon>Solanales</taxon>
        <taxon>Solanaceae</taxon>
        <taxon>Solanoideae</taxon>
        <taxon>Solaneae</taxon>
        <taxon>Solanum</taxon>
    </lineage>
</organism>
<sequence length="136" mass="15021">MRYNVADGERVEQATYKMKGVARESMSVHEYGVKFTQLSCYSPEMVADMRSKMSLFVSGLSRLSSTEGKAAMLIGDMAIARLMIHMQMKKSNANRSTFQNKLNGPTLSSASAPAPRNRGEFRNHNSQSFEGTAAQS</sequence>
<dbReference type="EMBL" id="JACXVP010000008">
    <property type="protein sequence ID" value="KAG5590927.1"/>
    <property type="molecule type" value="Genomic_DNA"/>
</dbReference>
<feature type="region of interest" description="Disordered" evidence="1">
    <location>
        <begin position="93"/>
        <end position="136"/>
    </location>
</feature>
<evidence type="ECO:0000313" key="2">
    <source>
        <dbReference type="EMBL" id="KAG5590927.1"/>
    </source>
</evidence>
<dbReference type="OrthoDB" id="1936908at2759"/>
<feature type="compositionally biased region" description="Polar residues" evidence="1">
    <location>
        <begin position="124"/>
        <end position="136"/>
    </location>
</feature>
<dbReference type="AlphaFoldDB" id="A0A9J5XTM5"/>
<accession>A0A9J5XTM5</accession>
<proteinExistence type="predicted"/>
<comment type="caution">
    <text evidence="2">The sequence shown here is derived from an EMBL/GenBank/DDBJ whole genome shotgun (WGS) entry which is preliminary data.</text>
</comment>
<dbReference type="Proteomes" id="UP000824120">
    <property type="component" value="Chromosome 8"/>
</dbReference>
<evidence type="ECO:0000256" key="1">
    <source>
        <dbReference type="SAM" id="MobiDB-lite"/>
    </source>
</evidence>
<evidence type="ECO:0000313" key="3">
    <source>
        <dbReference type="Proteomes" id="UP000824120"/>
    </source>
</evidence>
<feature type="compositionally biased region" description="Polar residues" evidence="1">
    <location>
        <begin position="93"/>
        <end position="111"/>
    </location>
</feature>
<protein>
    <recommendedName>
        <fullName evidence="4">Gag-pol polyprotein</fullName>
    </recommendedName>
</protein>
<name>A0A9J5XTM5_SOLCO</name>
<reference evidence="2 3" key="1">
    <citation type="submission" date="2020-09" db="EMBL/GenBank/DDBJ databases">
        <title>De no assembly of potato wild relative species, Solanum commersonii.</title>
        <authorList>
            <person name="Cho K."/>
        </authorList>
    </citation>
    <scope>NUCLEOTIDE SEQUENCE [LARGE SCALE GENOMIC DNA]</scope>
    <source>
        <strain evidence="2">LZ3.2</strain>
        <tissue evidence="2">Leaf</tissue>
    </source>
</reference>